<keyword evidence="3" id="KW-1134">Transmembrane beta strand</keyword>
<comment type="subcellular location">
    <subcellularLocation>
        <location evidence="1">Cell outer membrane</location>
        <topology evidence="1">Multi-pass membrane protein</topology>
    </subcellularLocation>
</comment>
<evidence type="ECO:0000256" key="5">
    <source>
        <dbReference type="ARBA" id="ARBA00022729"/>
    </source>
</evidence>
<dbReference type="EMBL" id="QGDC01000002">
    <property type="protein sequence ID" value="RCH55809.1"/>
    <property type="molecule type" value="Genomic_DNA"/>
</dbReference>
<evidence type="ECO:0000256" key="6">
    <source>
        <dbReference type="ARBA" id="ARBA00023136"/>
    </source>
</evidence>
<dbReference type="GO" id="GO:0015483">
    <property type="term" value="F:long-chain fatty acid transporting porin activity"/>
    <property type="evidence" value="ECO:0007669"/>
    <property type="project" value="TreeGrafter"/>
</dbReference>
<keyword evidence="10" id="KW-1185">Reference proteome</keyword>
<reference evidence="9 10" key="1">
    <citation type="submission" date="2018-05" db="EMBL/GenBank/DDBJ databases">
        <title>Mucilaginibacter hurinus sp. nov., isolated from briquette warehouse soil.</title>
        <authorList>
            <person name="Choi L."/>
        </authorList>
    </citation>
    <scope>NUCLEOTIDE SEQUENCE [LARGE SCALE GENOMIC DNA]</scope>
    <source>
        <strain evidence="9 10">ZR32</strain>
    </source>
</reference>
<evidence type="ECO:0000256" key="8">
    <source>
        <dbReference type="SAM" id="SignalP"/>
    </source>
</evidence>
<evidence type="ECO:0000256" key="1">
    <source>
        <dbReference type="ARBA" id="ARBA00004571"/>
    </source>
</evidence>
<sequence>MKIRYILSLVAIVAATTDSFAQYSQDALRFSTTQTGSTSRIKAIGNANVAIGGDLTSISGNPAGLGFFTKSEFSITPEYDMFKSKATYLGNTMTDKKNTGNLSHAGVVFYNRLSRPKGADLTKGWLSVNYGFSFSRTNDFYENSTYGGTNPNSTITDYYADIANFTNQLGLPDWAISQKLIDVYKIDPDGSDTDPNNLEYRSNVDFAERGVVQTNVITRTGGQSEFNLAIGGNYSNKLYIGGSLGMTSIRYNSTIAFTEEGDISLADNEPSRQFASVFTQNQVTRGTGVNAKLGIIYKPVEAVRLGFNFTTPTWYTMEDSYSEGLTTNISGRGQSRNGEVYPLQYNLRTPLKVAGGLAVFIKQFGFITGDVEYVDYSSANLSSNIDYDASEDNTNIKTLYKGAVNARVGAEARLSSIAYLRGGYNIMGNPMKEFGSSIKTASGGVGFRTGNYSIDATYTHSTGSRTDFAYDLGNMSPSAVLKRSNDNVYLTVAYRF</sequence>
<comment type="similarity">
    <text evidence="2">Belongs to the OmpP1/FadL family.</text>
</comment>
<evidence type="ECO:0008006" key="11">
    <source>
        <dbReference type="Google" id="ProtNLM"/>
    </source>
</evidence>
<keyword evidence="5 8" id="KW-0732">Signal</keyword>
<keyword evidence="4" id="KW-0812">Transmembrane</keyword>
<dbReference type="GO" id="GO:0009279">
    <property type="term" value="C:cell outer membrane"/>
    <property type="evidence" value="ECO:0007669"/>
    <property type="project" value="UniProtKB-SubCell"/>
</dbReference>
<gene>
    <name evidence="9" type="ORF">DJ568_03370</name>
</gene>
<accession>A0A367GQS0</accession>
<evidence type="ECO:0000256" key="7">
    <source>
        <dbReference type="ARBA" id="ARBA00023237"/>
    </source>
</evidence>
<proteinExistence type="inferred from homology"/>
<dbReference type="RefSeq" id="WP_114003844.1">
    <property type="nucleotide sequence ID" value="NZ_QGDC01000002.1"/>
</dbReference>
<evidence type="ECO:0000256" key="3">
    <source>
        <dbReference type="ARBA" id="ARBA00022452"/>
    </source>
</evidence>
<dbReference type="SUPFAM" id="SSF56935">
    <property type="entry name" value="Porins"/>
    <property type="match status" value="1"/>
</dbReference>
<feature type="chain" id="PRO_5016893760" description="Aromatic hydrocarbon degradation protein" evidence="8">
    <location>
        <begin position="22"/>
        <end position="496"/>
    </location>
</feature>
<dbReference type="OrthoDB" id="9765571at2"/>
<organism evidence="9 10">
    <name type="scientific">Mucilaginibacter hurinus</name>
    <dbReference type="NCBI Taxonomy" id="2201324"/>
    <lineage>
        <taxon>Bacteria</taxon>
        <taxon>Pseudomonadati</taxon>
        <taxon>Bacteroidota</taxon>
        <taxon>Sphingobacteriia</taxon>
        <taxon>Sphingobacteriales</taxon>
        <taxon>Sphingobacteriaceae</taxon>
        <taxon>Mucilaginibacter</taxon>
    </lineage>
</organism>
<evidence type="ECO:0000256" key="4">
    <source>
        <dbReference type="ARBA" id="ARBA00022692"/>
    </source>
</evidence>
<name>A0A367GQS0_9SPHI</name>
<dbReference type="AlphaFoldDB" id="A0A367GQS0"/>
<dbReference type="Gene3D" id="2.40.160.60">
    <property type="entry name" value="Outer membrane protein transport protein (OMPP1/FadL/TodX)"/>
    <property type="match status" value="1"/>
</dbReference>
<dbReference type="PANTHER" id="PTHR35093:SF8">
    <property type="entry name" value="OUTER MEMBRANE PROTEIN NMB0088-RELATED"/>
    <property type="match status" value="1"/>
</dbReference>
<evidence type="ECO:0000313" key="10">
    <source>
        <dbReference type="Proteomes" id="UP000253209"/>
    </source>
</evidence>
<dbReference type="Proteomes" id="UP000253209">
    <property type="component" value="Unassembled WGS sequence"/>
</dbReference>
<dbReference type="PANTHER" id="PTHR35093">
    <property type="entry name" value="OUTER MEMBRANE PROTEIN NMB0088-RELATED"/>
    <property type="match status" value="1"/>
</dbReference>
<comment type="caution">
    <text evidence="9">The sequence shown here is derived from an EMBL/GenBank/DDBJ whole genome shotgun (WGS) entry which is preliminary data.</text>
</comment>
<protein>
    <recommendedName>
        <fullName evidence="11">Aromatic hydrocarbon degradation protein</fullName>
    </recommendedName>
</protein>
<evidence type="ECO:0000313" key="9">
    <source>
        <dbReference type="EMBL" id="RCH55809.1"/>
    </source>
</evidence>
<keyword evidence="6" id="KW-0472">Membrane</keyword>
<dbReference type="InterPro" id="IPR005017">
    <property type="entry name" value="OMPP1/FadL/TodX"/>
</dbReference>
<evidence type="ECO:0000256" key="2">
    <source>
        <dbReference type="ARBA" id="ARBA00008163"/>
    </source>
</evidence>
<feature type="signal peptide" evidence="8">
    <location>
        <begin position="1"/>
        <end position="21"/>
    </location>
</feature>
<keyword evidence="7" id="KW-0998">Cell outer membrane</keyword>